<evidence type="ECO:0000313" key="2">
    <source>
        <dbReference type="EMBL" id="MFM0003799.1"/>
    </source>
</evidence>
<accession>A0ABW9AVF1</accession>
<evidence type="ECO:0000313" key="3">
    <source>
        <dbReference type="Proteomes" id="UP001629230"/>
    </source>
</evidence>
<protein>
    <submittedName>
        <fullName evidence="2">Beta-glucosidase</fullName>
    </submittedName>
</protein>
<dbReference type="InterPro" id="IPR051923">
    <property type="entry name" value="Glycosyl_Hydrolase_39"/>
</dbReference>
<dbReference type="PANTHER" id="PTHR12631:SF10">
    <property type="entry name" value="BETA-XYLOSIDASE-LIKE PROTEIN-RELATED"/>
    <property type="match status" value="1"/>
</dbReference>
<proteinExistence type="predicted"/>
<keyword evidence="3" id="KW-1185">Reference proteome</keyword>
<organism evidence="2 3">
    <name type="scientific">Paraburkholderia dipogonis</name>
    <dbReference type="NCBI Taxonomy" id="1211383"/>
    <lineage>
        <taxon>Bacteria</taxon>
        <taxon>Pseudomonadati</taxon>
        <taxon>Pseudomonadota</taxon>
        <taxon>Betaproteobacteria</taxon>
        <taxon>Burkholderiales</taxon>
        <taxon>Burkholderiaceae</taxon>
        <taxon>Paraburkholderia</taxon>
    </lineage>
</organism>
<gene>
    <name evidence="2" type="ORF">PQR57_22585</name>
</gene>
<feature type="chain" id="PRO_5046914288" evidence="1">
    <location>
        <begin position="36"/>
        <end position="562"/>
    </location>
</feature>
<reference evidence="2 3" key="1">
    <citation type="journal article" date="2024" name="Chem. Sci.">
        <title>Discovery of megapolipeptins by genome mining of a Burkholderiales bacteria collection.</title>
        <authorList>
            <person name="Paulo B.S."/>
            <person name="Recchia M.J.J."/>
            <person name="Lee S."/>
            <person name="Fergusson C.H."/>
            <person name="Romanowski S.B."/>
            <person name="Hernandez A."/>
            <person name="Krull N."/>
            <person name="Liu D.Y."/>
            <person name="Cavanagh H."/>
            <person name="Bos A."/>
            <person name="Gray C.A."/>
            <person name="Murphy B.T."/>
            <person name="Linington R.G."/>
            <person name="Eustaquio A.S."/>
        </authorList>
    </citation>
    <scope>NUCLEOTIDE SEQUENCE [LARGE SCALE GENOMIC DNA]</scope>
    <source>
        <strain evidence="2 3">RL17-350-BIC-A</strain>
    </source>
</reference>
<keyword evidence="1" id="KW-0732">Signal</keyword>
<sequence>MPTIHRRRSLFRSRIFGRATLSALLLLAFSSGSYAQVKLQLANPAGSQVMLTSGKKTLQFKVVPPDHLRAAKITVGVYSYDSDGKPAPTPLASYEKTIGSMRGGKAIDIDVAIPRAGLFRLDATVESAHGETLGKTTSTLAVVTKRDEVGPSDFGVGTHFAQHVTPPASVLLPLVKQAGFSWIRDDLYWAAIEKKTGVFKFPKSYDDYLALCKQLGISPLVVLGEGNEGAYPTLFPKSNFPLSADARARFADYVDAVVSRYGDDAVTAPYGGTVKHWEVWNEPDFNKISYAAYLSLLWETFGAVKDVNADASVISCGGGGSGGGPGGDCVVGLLKEGGLNDQTGFSVHPYMSPNTPERGYKTEGAPIDSVSIPTVWPYLKNFTADRVKADGRPLQVWVTEFGWPVNPKEPGQDEATQAANLVRSYLLSRRYGTVRVMFWYDFVDDGTDLNNIEHNFGLLHHDLTPKPAFVAASVLSSTLGKRNWARALVDEENLKAYQYGTDDPVIVGWTVDGKQRVASVSLPPGKYILRDWQGVDTPVTITAQKFQWRVGPIPRYLVPNRP</sequence>
<dbReference type="InterPro" id="IPR017853">
    <property type="entry name" value="GH"/>
</dbReference>
<feature type="signal peptide" evidence="1">
    <location>
        <begin position="1"/>
        <end position="35"/>
    </location>
</feature>
<name>A0ABW9AVF1_9BURK</name>
<dbReference type="Gene3D" id="3.20.20.80">
    <property type="entry name" value="Glycosidases"/>
    <property type="match status" value="1"/>
</dbReference>
<dbReference type="RefSeq" id="WP_408178807.1">
    <property type="nucleotide sequence ID" value="NZ_JAQQEZ010000016.1"/>
</dbReference>
<dbReference type="PANTHER" id="PTHR12631">
    <property type="entry name" value="ALPHA-L-IDURONIDASE"/>
    <property type="match status" value="1"/>
</dbReference>
<dbReference type="SUPFAM" id="SSF51445">
    <property type="entry name" value="(Trans)glycosidases"/>
    <property type="match status" value="1"/>
</dbReference>
<comment type="caution">
    <text evidence="2">The sequence shown here is derived from an EMBL/GenBank/DDBJ whole genome shotgun (WGS) entry which is preliminary data.</text>
</comment>
<evidence type="ECO:0000256" key="1">
    <source>
        <dbReference type="SAM" id="SignalP"/>
    </source>
</evidence>
<dbReference type="EMBL" id="JAQQEZ010000016">
    <property type="protein sequence ID" value="MFM0003799.1"/>
    <property type="molecule type" value="Genomic_DNA"/>
</dbReference>
<dbReference type="Proteomes" id="UP001629230">
    <property type="component" value="Unassembled WGS sequence"/>
</dbReference>